<feature type="compositionally biased region" description="Basic residues" evidence="1">
    <location>
        <begin position="71"/>
        <end position="80"/>
    </location>
</feature>
<sequence length="244" mass="27611">MLKALKQNPLTEDTELDQVIEGLCNDKNLANREVMPVVQDVQCIDLAIEAPSPPDINAPCITKKTNNMVQRSKRKKKKVAPKPDTSHVSTTHADTKNVQESRVQHQDIGVPSHDNTLLPFSTVGVTPSFKTDNLTFHACTQDEQHEFKEMKLDLQCSSHNKIVDENQQTPSDSLLLISSECTKLQKPAANTTMSAQRDGHAFNRLCHYEAKGYKKKCYIKKFQKMHLTTCISYFFLFPFFSLLS</sequence>
<gene>
    <name evidence="2" type="ORF">RFI_00409</name>
</gene>
<reference evidence="2 3" key="1">
    <citation type="journal article" date="2013" name="Curr. Biol.">
        <title>The Genome of the Foraminiferan Reticulomyxa filosa.</title>
        <authorList>
            <person name="Glockner G."/>
            <person name="Hulsmann N."/>
            <person name="Schleicher M."/>
            <person name="Noegel A.A."/>
            <person name="Eichinger L."/>
            <person name="Gallinger C."/>
            <person name="Pawlowski J."/>
            <person name="Sierra R."/>
            <person name="Euteneuer U."/>
            <person name="Pillet L."/>
            <person name="Moustafa A."/>
            <person name="Platzer M."/>
            <person name="Groth M."/>
            <person name="Szafranski K."/>
            <person name="Schliwa M."/>
        </authorList>
    </citation>
    <scope>NUCLEOTIDE SEQUENCE [LARGE SCALE GENOMIC DNA]</scope>
</reference>
<organism evidence="2 3">
    <name type="scientific">Reticulomyxa filosa</name>
    <dbReference type="NCBI Taxonomy" id="46433"/>
    <lineage>
        <taxon>Eukaryota</taxon>
        <taxon>Sar</taxon>
        <taxon>Rhizaria</taxon>
        <taxon>Retaria</taxon>
        <taxon>Foraminifera</taxon>
        <taxon>Monothalamids</taxon>
        <taxon>Reticulomyxidae</taxon>
        <taxon>Reticulomyxa</taxon>
    </lineage>
</organism>
<proteinExistence type="predicted"/>
<keyword evidence="3" id="KW-1185">Reference proteome</keyword>
<evidence type="ECO:0000256" key="1">
    <source>
        <dbReference type="SAM" id="MobiDB-lite"/>
    </source>
</evidence>
<evidence type="ECO:0000313" key="3">
    <source>
        <dbReference type="Proteomes" id="UP000023152"/>
    </source>
</evidence>
<dbReference type="EMBL" id="ASPP01000436">
    <property type="protein sequence ID" value="ETO36654.1"/>
    <property type="molecule type" value="Genomic_DNA"/>
</dbReference>
<dbReference type="Proteomes" id="UP000023152">
    <property type="component" value="Unassembled WGS sequence"/>
</dbReference>
<dbReference type="AlphaFoldDB" id="X6PF23"/>
<protein>
    <submittedName>
        <fullName evidence="2">Uncharacterized protein</fullName>
    </submittedName>
</protein>
<evidence type="ECO:0000313" key="2">
    <source>
        <dbReference type="EMBL" id="ETO36654.1"/>
    </source>
</evidence>
<feature type="compositionally biased region" description="Basic and acidic residues" evidence="1">
    <location>
        <begin position="93"/>
        <end position="102"/>
    </location>
</feature>
<accession>X6PF23</accession>
<comment type="caution">
    <text evidence="2">The sequence shown here is derived from an EMBL/GenBank/DDBJ whole genome shotgun (WGS) entry which is preliminary data.</text>
</comment>
<name>X6PF23_RETFI</name>
<feature type="region of interest" description="Disordered" evidence="1">
    <location>
        <begin position="67"/>
        <end position="102"/>
    </location>
</feature>